<evidence type="ECO:0000313" key="3">
    <source>
        <dbReference type="Proteomes" id="UP001374535"/>
    </source>
</evidence>
<evidence type="ECO:0000313" key="2">
    <source>
        <dbReference type="EMBL" id="WVY92520.1"/>
    </source>
</evidence>
<accession>A0AAQ3MKF8</accession>
<proteinExistence type="predicted"/>
<dbReference type="Proteomes" id="UP001374535">
    <property type="component" value="Chromosome 10"/>
</dbReference>
<keyword evidence="1" id="KW-1133">Transmembrane helix</keyword>
<sequence>MIDVLEKISGFITGRSELIARVNAPCKTSTNHTLFPPANIYFTSLDHFIFHAFFLLQTTSKSSPFSLYYTSLLCSKQLEATMERKRSHTSLTMLAMLVGLLSQSLVIPVMSITVEDQKNYYTPDPHAGNPPSGFSDSLCNPLTEVPTLV</sequence>
<reference evidence="2 3" key="1">
    <citation type="journal article" date="2023" name="Life. Sci Alliance">
        <title>Evolutionary insights into 3D genome organization and epigenetic landscape of Vigna mungo.</title>
        <authorList>
            <person name="Junaid A."/>
            <person name="Singh B."/>
            <person name="Bhatia S."/>
        </authorList>
    </citation>
    <scope>NUCLEOTIDE SEQUENCE [LARGE SCALE GENOMIC DNA]</scope>
    <source>
        <strain evidence="2">Urdbean</strain>
    </source>
</reference>
<dbReference type="EMBL" id="CP144691">
    <property type="protein sequence ID" value="WVY92520.1"/>
    <property type="molecule type" value="Genomic_DNA"/>
</dbReference>
<protein>
    <submittedName>
        <fullName evidence="2">Uncharacterized protein</fullName>
    </submittedName>
</protein>
<organism evidence="2 3">
    <name type="scientific">Vigna mungo</name>
    <name type="common">Black gram</name>
    <name type="synonym">Phaseolus mungo</name>
    <dbReference type="NCBI Taxonomy" id="3915"/>
    <lineage>
        <taxon>Eukaryota</taxon>
        <taxon>Viridiplantae</taxon>
        <taxon>Streptophyta</taxon>
        <taxon>Embryophyta</taxon>
        <taxon>Tracheophyta</taxon>
        <taxon>Spermatophyta</taxon>
        <taxon>Magnoliopsida</taxon>
        <taxon>eudicotyledons</taxon>
        <taxon>Gunneridae</taxon>
        <taxon>Pentapetalae</taxon>
        <taxon>rosids</taxon>
        <taxon>fabids</taxon>
        <taxon>Fabales</taxon>
        <taxon>Fabaceae</taxon>
        <taxon>Papilionoideae</taxon>
        <taxon>50 kb inversion clade</taxon>
        <taxon>NPAAA clade</taxon>
        <taxon>indigoferoid/millettioid clade</taxon>
        <taxon>Phaseoleae</taxon>
        <taxon>Vigna</taxon>
    </lineage>
</organism>
<evidence type="ECO:0000256" key="1">
    <source>
        <dbReference type="SAM" id="Phobius"/>
    </source>
</evidence>
<keyword evidence="1" id="KW-0812">Transmembrane</keyword>
<keyword evidence="1" id="KW-0472">Membrane</keyword>
<name>A0AAQ3MKF8_VIGMU</name>
<keyword evidence="3" id="KW-1185">Reference proteome</keyword>
<gene>
    <name evidence="2" type="ORF">V8G54_031608</name>
</gene>
<feature type="transmembrane region" description="Helical" evidence="1">
    <location>
        <begin position="91"/>
        <end position="114"/>
    </location>
</feature>
<dbReference type="AlphaFoldDB" id="A0AAQ3MKF8"/>